<dbReference type="Pfam" id="PF00534">
    <property type="entry name" value="Glycos_transf_1"/>
    <property type="match status" value="1"/>
</dbReference>
<dbReference type="PANTHER" id="PTHR46401:SF2">
    <property type="entry name" value="GLYCOSYLTRANSFERASE WBBK-RELATED"/>
    <property type="match status" value="1"/>
</dbReference>
<evidence type="ECO:0000256" key="1">
    <source>
        <dbReference type="ARBA" id="ARBA00022679"/>
    </source>
</evidence>
<dbReference type="KEGG" id="lck:HN018_08970"/>
<dbReference type="Gene3D" id="3.40.50.2000">
    <property type="entry name" value="Glycogen Phosphorylase B"/>
    <property type="match status" value="2"/>
</dbReference>
<dbReference type="InterPro" id="IPR001296">
    <property type="entry name" value="Glyco_trans_1"/>
</dbReference>
<feature type="domain" description="Glycosyl transferase family 1" evidence="2">
    <location>
        <begin position="220"/>
        <end position="368"/>
    </location>
</feature>
<keyword evidence="5" id="KW-1185">Reference proteome</keyword>
<dbReference type="GO" id="GO:0016757">
    <property type="term" value="F:glycosyltransferase activity"/>
    <property type="evidence" value="ECO:0007669"/>
    <property type="project" value="InterPro"/>
</dbReference>
<proteinExistence type="predicted"/>
<evidence type="ECO:0000313" key="5">
    <source>
        <dbReference type="Proteomes" id="UP000500767"/>
    </source>
</evidence>
<protein>
    <submittedName>
        <fullName evidence="4">Glycosyltransferase family 4 protein</fullName>
    </submittedName>
</protein>
<dbReference type="EMBL" id="CP053708">
    <property type="protein sequence ID" value="QKE90159.1"/>
    <property type="molecule type" value="Genomic_DNA"/>
</dbReference>
<dbReference type="Proteomes" id="UP000500767">
    <property type="component" value="Chromosome"/>
</dbReference>
<dbReference type="CDD" id="cd03809">
    <property type="entry name" value="GT4_MtfB-like"/>
    <property type="match status" value="1"/>
</dbReference>
<name>A0A6M8HNY6_9PROT</name>
<dbReference type="RefSeq" id="WP_171835889.1">
    <property type="nucleotide sequence ID" value="NZ_CP053708.1"/>
</dbReference>
<evidence type="ECO:0000259" key="2">
    <source>
        <dbReference type="Pfam" id="PF00534"/>
    </source>
</evidence>
<sequence length="401" mass="43250">MIVVLTDRFRIGIDGRNIGRPNGTGVANYASTLARTCGDRRWRSVRVIDAPAAATTRSTHSPTAKVRRFLSAVRQSAIAKPVMFDGEMAWLAPDVFRIAQVHFNIRRRLLTVTLPDPPAVMHWTYPLPLHVAGVANVVTVHDLIPLLEPDLTDICAIRMERMLRATTSRAAYVVTVSETVRADIIRRLGVPAEKVVNLYQAVDLPPEATDAPLPCPAGSFVYVGSIERRKNIARLIAAHGRSGSLRMLVLIGPDGDHAATELAALSLHPNPDRVLRLPWIGRPSLVQAIRCARALVFPSLAEGFGLPIAEAMTLGTPVLTSRGGATEEIAGGAALLADPRDVGELADAVARLDRDDELCARLGAAGRARAGLFSIEAYGERLDRLYHQVLAGSLPMPVGIN</sequence>
<evidence type="ECO:0000259" key="3">
    <source>
        <dbReference type="Pfam" id="PF13439"/>
    </source>
</evidence>
<dbReference type="AlphaFoldDB" id="A0A6M8HNY6"/>
<reference evidence="4 5" key="1">
    <citation type="journal article" date="2014" name="World J. Microbiol. Biotechnol.">
        <title>Biodiversity and physiological characteristics of Antarctic and Arctic lichens-associated bacteria.</title>
        <authorList>
            <person name="Lee Y.M."/>
            <person name="Kim E.H."/>
            <person name="Lee H.K."/>
            <person name="Hong S.G."/>
        </authorList>
    </citation>
    <scope>NUCLEOTIDE SEQUENCE [LARGE SCALE GENOMIC DNA]</scope>
    <source>
        <strain evidence="4 5">PAMC 26569</strain>
    </source>
</reference>
<feature type="domain" description="Glycosyltransferase subfamily 4-like N-terminal" evidence="3">
    <location>
        <begin position="25"/>
        <end position="204"/>
    </location>
</feature>
<accession>A0A6M8HNY6</accession>
<organism evidence="4 5">
    <name type="scientific">Lichenicola cladoniae</name>
    <dbReference type="NCBI Taxonomy" id="1484109"/>
    <lineage>
        <taxon>Bacteria</taxon>
        <taxon>Pseudomonadati</taxon>
        <taxon>Pseudomonadota</taxon>
        <taxon>Alphaproteobacteria</taxon>
        <taxon>Acetobacterales</taxon>
        <taxon>Acetobacteraceae</taxon>
        <taxon>Lichenicola</taxon>
    </lineage>
</organism>
<dbReference type="Pfam" id="PF13439">
    <property type="entry name" value="Glyco_transf_4"/>
    <property type="match status" value="1"/>
</dbReference>
<evidence type="ECO:0000313" key="4">
    <source>
        <dbReference type="EMBL" id="QKE90159.1"/>
    </source>
</evidence>
<dbReference type="PANTHER" id="PTHR46401">
    <property type="entry name" value="GLYCOSYLTRANSFERASE WBBK-RELATED"/>
    <property type="match status" value="1"/>
</dbReference>
<dbReference type="InterPro" id="IPR028098">
    <property type="entry name" value="Glyco_trans_4-like_N"/>
</dbReference>
<dbReference type="SUPFAM" id="SSF53756">
    <property type="entry name" value="UDP-Glycosyltransferase/glycogen phosphorylase"/>
    <property type="match status" value="1"/>
</dbReference>
<dbReference type="GO" id="GO:0009103">
    <property type="term" value="P:lipopolysaccharide biosynthetic process"/>
    <property type="evidence" value="ECO:0007669"/>
    <property type="project" value="TreeGrafter"/>
</dbReference>
<gene>
    <name evidence="4" type="ORF">HN018_08970</name>
</gene>
<keyword evidence="1 4" id="KW-0808">Transferase</keyword>